<dbReference type="EMBL" id="CM024798">
    <property type="protein sequence ID" value="KAG8013922.1"/>
    <property type="molecule type" value="Genomic_DNA"/>
</dbReference>
<comment type="caution">
    <text evidence="1">The sequence shown here is derived from an EMBL/GenBank/DDBJ whole genome shotgun (WGS) entry which is preliminary data.</text>
</comment>
<protein>
    <submittedName>
        <fullName evidence="1">Uncharacterized protein</fullName>
    </submittedName>
</protein>
<keyword evidence="2" id="KW-1185">Reference proteome</keyword>
<name>A0ACB7FHM5_NIBAL</name>
<sequence>MVASNYSPADDSGYEADGLELFVHTSVTRIEYYRSFEYSLKWSGPMSPRRSSRLSKGSTKSPRRSPSPKKDVIQPRLSSKRPKAGQRETKAVDNIVDADEGSVRDIIDIINSTNDAKHVAEEDGGELLKVVDEGVDHSDEDCYSVTSSVASGPSLKRRSSPKKHSPLQGVCSACRKLYQKAKKMKAPIKNKLLDNNPKSLTCDQWVLLKKWTPRRLPNARGKLLAHIQLVSERLMVKNGAKQTEQCVEPSTCWRQHAFLQRNLRKNINAPVKNQRKKNRRKRTRDDSQGPRVAKQQRINSNNHCQHISMDCTHDDSLLTASVHSSSPDSKVYKEQKSDDSADTYLTVELIPTSVSLETTKPRRASPKQKTPKKARGFRDLLAQLRGNSSMIVRESR</sequence>
<organism evidence="1 2">
    <name type="scientific">Nibea albiflora</name>
    <name type="common">Yellow drum</name>
    <name type="synonym">Corvina albiflora</name>
    <dbReference type="NCBI Taxonomy" id="240163"/>
    <lineage>
        <taxon>Eukaryota</taxon>
        <taxon>Metazoa</taxon>
        <taxon>Chordata</taxon>
        <taxon>Craniata</taxon>
        <taxon>Vertebrata</taxon>
        <taxon>Euteleostomi</taxon>
        <taxon>Actinopterygii</taxon>
        <taxon>Neopterygii</taxon>
        <taxon>Teleostei</taxon>
        <taxon>Neoteleostei</taxon>
        <taxon>Acanthomorphata</taxon>
        <taxon>Eupercaria</taxon>
        <taxon>Sciaenidae</taxon>
        <taxon>Nibea</taxon>
    </lineage>
</organism>
<proteinExistence type="predicted"/>
<gene>
    <name evidence="1" type="ORF">GBF38_016159</name>
</gene>
<reference evidence="1" key="1">
    <citation type="submission" date="2020-04" db="EMBL/GenBank/DDBJ databases">
        <title>A chromosome-scale assembly and high-density genetic map of the yellow drum (Nibea albiflora) genome.</title>
        <authorList>
            <person name="Xu D."/>
            <person name="Zhang W."/>
            <person name="Chen R."/>
            <person name="Tan P."/>
            <person name="Wang L."/>
            <person name="Song H."/>
            <person name="Tian L."/>
            <person name="Zhu Q."/>
            <person name="Wang B."/>
        </authorList>
    </citation>
    <scope>NUCLEOTIDE SEQUENCE</scope>
    <source>
        <strain evidence="1">ZJHYS-2018</strain>
    </source>
</reference>
<evidence type="ECO:0000313" key="2">
    <source>
        <dbReference type="Proteomes" id="UP000805704"/>
    </source>
</evidence>
<evidence type="ECO:0000313" key="1">
    <source>
        <dbReference type="EMBL" id="KAG8013922.1"/>
    </source>
</evidence>
<accession>A0ACB7FHM5</accession>
<dbReference type="Proteomes" id="UP000805704">
    <property type="component" value="Chromosome 10"/>
</dbReference>